<dbReference type="InterPro" id="IPR001128">
    <property type="entry name" value="Cyt_P450"/>
</dbReference>
<dbReference type="Gene3D" id="1.10.630.10">
    <property type="entry name" value="Cytochrome P450"/>
    <property type="match status" value="1"/>
</dbReference>
<reference evidence="6 7" key="1">
    <citation type="journal article" date="2018" name="Mol. Biol. Evol.">
        <title>Broad Genomic Sampling Reveals a Smut Pathogenic Ancestry of the Fungal Clade Ustilaginomycotina.</title>
        <authorList>
            <person name="Kijpornyongpan T."/>
            <person name="Mondo S.J."/>
            <person name="Barry K."/>
            <person name="Sandor L."/>
            <person name="Lee J."/>
            <person name="Lipzen A."/>
            <person name="Pangilinan J."/>
            <person name="LaButti K."/>
            <person name="Hainaut M."/>
            <person name="Henrissat B."/>
            <person name="Grigoriev I.V."/>
            <person name="Spatafora J.W."/>
            <person name="Aime M.C."/>
        </authorList>
    </citation>
    <scope>NUCLEOTIDE SEQUENCE [LARGE SCALE GENOMIC DNA]</scope>
    <source>
        <strain evidence="6 7">MCA 4186</strain>
    </source>
</reference>
<comment type="cofactor">
    <cofactor evidence="1">
        <name>heme</name>
        <dbReference type="ChEBI" id="CHEBI:30413"/>
    </cofactor>
</comment>
<dbReference type="Proteomes" id="UP000245946">
    <property type="component" value="Unassembled WGS sequence"/>
</dbReference>
<dbReference type="GeneID" id="37269471"/>
<dbReference type="InterPro" id="IPR050529">
    <property type="entry name" value="CYP450_sterol_14alpha_dmase"/>
</dbReference>
<dbReference type="GO" id="GO:0005506">
    <property type="term" value="F:iron ion binding"/>
    <property type="evidence" value="ECO:0007669"/>
    <property type="project" value="InterPro"/>
</dbReference>
<dbReference type="Pfam" id="PF00067">
    <property type="entry name" value="p450"/>
    <property type="match status" value="1"/>
</dbReference>
<protein>
    <submittedName>
        <fullName evidence="6">Cytochrome P450</fullName>
    </submittedName>
</protein>
<dbReference type="GO" id="GO:0004497">
    <property type="term" value="F:monooxygenase activity"/>
    <property type="evidence" value="ECO:0007669"/>
    <property type="project" value="InterPro"/>
</dbReference>
<keyword evidence="3" id="KW-0349">Heme</keyword>
<keyword evidence="5" id="KW-0408">Iron</keyword>
<gene>
    <name evidence="6" type="ORF">FA09DRAFT_328824</name>
</gene>
<evidence type="ECO:0000313" key="6">
    <source>
        <dbReference type="EMBL" id="PWN99431.1"/>
    </source>
</evidence>
<keyword evidence="7" id="KW-1185">Reference proteome</keyword>
<accession>A0A316ZD21</accession>
<dbReference type="InterPro" id="IPR036396">
    <property type="entry name" value="Cyt_P450_sf"/>
</dbReference>
<dbReference type="RefSeq" id="XP_025599710.1">
    <property type="nucleotide sequence ID" value="XM_025741927.1"/>
</dbReference>
<keyword evidence="4" id="KW-0479">Metal-binding</keyword>
<evidence type="ECO:0000256" key="1">
    <source>
        <dbReference type="ARBA" id="ARBA00001971"/>
    </source>
</evidence>
<dbReference type="AlphaFoldDB" id="A0A316ZD21"/>
<organism evidence="6 7">
    <name type="scientific">Tilletiopsis washingtonensis</name>
    <dbReference type="NCBI Taxonomy" id="58919"/>
    <lineage>
        <taxon>Eukaryota</taxon>
        <taxon>Fungi</taxon>
        <taxon>Dikarya</taxon>
        <taxon>Basidiomycota</taxon>
        <taxon>Ustilaginomycotina</taxon>
        <taxon>Exobasidiomycetes</taxon>
        <taxon>Entylomatales</taxon>
        <taxon>Entylomatales incertae sedis</taxon>
        <taxon>Tilletiopsis</taxon>
    </lineage>
</organism>
<dbReference type="GO" id="GO:0016705">
    <property type="term" value="F:oxidoreductase activity, acting on paired donors, with incorporation or reduction of molecular oxygen"/>
    <property type="evidence" value="ECO:0007669"/>
    <property type="project" value="InterPro"/>
</dbReference>
<dbReference type="STRING" id="58919.A0A316ZD21"/>
<dbReference type="PRINTS" id="PR00465">
    <property type="entry name" value="EP450IV"/>
</dbReference>
<evidence type="ECO:0000256" key="2">
    <source>
        <dbReference type="ARBA" id="ARBA00010617"/>
    </source>
</evidence>
<dbReference type="SUPFAM" id="SSF48264">
    <property type="entry name" value="Cytochrome P450"/>
    <property type="match status" value="1"/>
</dbReference>
<dbReference type="InterPro" id="IPR002403">
    <property type="entry name" value="Cyt_P450_E_grp-IV"/>
</dbReference>
<dbReference type="PANTHER" id="PTHR24304">
    <property type="entry name" value="CYTOCHROME P450 FAMILY 7"/>
    <property type="match status" value="1"/>
</dbReference>
<name>A0A316ZD21_9BASI</name>
<dbReference type="OrthoDB" id="1055148at2759"/>
<dbReference type="EMBL" id="KZ819288">
    <property type="protein sequence ID" value="PWN99431.1"/>
    <property type="molecule type" value="Genomic_DNA"/>
</dbReference>
<sequence>MSERIAALAAQLGVSTPQLLAIAAVALPLAAVLLNVAAQVLLPRDPSLPPLVFSYVPVLGSAVTYGMDPYKFFADCRAQHGDLFTFRLLGRNVTVALGAKGSNLIFNGRLNEVSAEEAYTSLTTPVFGKDVVYDVPNAVLMEQKKFVKVGLSTENFRVYVGQITDEVTGFMKGDEGFSAFWRDGKSEAPVDIFKAMCEITILTASRTLQGREVRESLDKSYADLYHDLDGGFTPINFVIPNLPLPANFRRDRAQKLMSDFYRGIIEKRRKEGGDSADHDMIAALMDQSYKNGRKLSDIEIAHIMIALLMAGQHTSSATGSWAMLRLASRPEFIEELYQEQQSVYGDGAGGLRPLDYDTQKSSVPVLDAVVRETLRLHPPIHSIMRKVKSDIVVPAALAAPGADSKKSDSAAYVIPKGHFVMAAPGVSQVDPKIWRDSETFDPNRWLGKGEIEPEEQGETVDYGWGAISSGANSPYLPFGAGR</sequence>
<evidence type="ECO:0000256" key="4">
    <source>
        <dbReference type="ARBA" id="ARBA00022723"/>
    </source>
</evidence>
<dbReference type="GO" id="GO:0020037">
    <property type="term" value="F:heme binding"/>
    <property type="evidence" value="ECO:0007669"/>
    <property type="project" value="InterPro"/>
</dbReference>
<dbReference type="CDD" id="cd11042">
    <property type="entry name" value="CYP51-like"/>
    <property type="match status" value="1"/>
</dbReference>
<evidence type="ECO:0000256" key="3">
    <source>
        <dbReference type="ARBA" id="ARBA00022617"/>
    </source>
</evidence>
<proteinExistence type="inferred from homology"/>
<evidence type="ECO:0000256" key="5">
    <source>
        <dbReference type="ARBA" id="ARBA00023004"/>
    </source>
</evidence>
<dbReference type="PRINTS" id="PR00385">
    <property type="entry name" value="P450"/>
</dbReference>
<comment type="similarity">
    <text evidence="2">Belongs to the cytochrome P450 family.</text>
</comment>
<evidence type="ECO:0000313" key="7">
    <source>
        <dbReference type="Proteomes" id="UP000245946"/>
    </source>
</evidence>
<dbReference type="PANTHER" id="PTHR24304:SF2">
    <property type="entry name" value="24-HYDROXYCHOLESTEROL 7-ALPHA-HYDROXYLASE"/>
    <property type="match status" value="1"/>
</dbReference>